<proteinExistence type="predicted"/>
<dbReference type="EMBL" id="CM039174">
    <property type="protein sequence ID" value="KAH9756308.1"/>
    <property type="molecule type" value="Genomic_DNA"/>
</dbReference>
<gene>
    <name evidence="1" type="ORF">KPL71_016037</name>
</gene>
<accession>A0ACB8KPJ6</accession>
<reference evidence="2" key="1">
    <citation type="journal article" date="2023" name="Hortic. Res.">
        <title>A chromosome-level phased genome enabling allele-level studies in sweet orange: a case study on citrus Huanglongbing tolerance.</title>
        <authorList>
            <person name="Wu B."/>
            <person name="Yu Q."/>
            <person name="Deng Z."/>
            <person name="Duan Y."/>
            <person name="Luo F."/>
            <person name="Gmitter F. Jr."/>
        </authorList>
    </citation>
    <scope>NUCLEOTIDE SEQUENCE [LARGE SCALE GENOMIC DNA]</scope>
    <source>
        <strain evidence="2">cv. Valencia</strain>
    </source>
</reference>
<sequence length="739" mass="80922">MATNPPGGPPSGQPPGPPPGPNDHRITRAGNAVFKSGPLFISSKGIGWTSWKKRWFILTHTSLVFFRSDPSAIPQKGSEVNLTLGGIDLNNSGSVVVKADKKLLTVLFPDGRDGRAFTLKAESLEDLYDWKTALENALAQAPSTGSATGQNGILKNDKAEAANGSVEQLKEKPVKFPVIGRPILLALEDVDGTPSFLEKAIRFIEEHGVQVEGILRQAAYVDDVHRRIREFEQGKTEFSPEEDAHIIADCVKYVIRELPSSPVPASCCNALLEARRTDRGSRVSAMRTAILETFPEPNRKLLQRILMMMQTVASSKNQNRMSTSAVAACMAPLLLRPLLAGECEIETDFNVGGDGSAQLLQAAAAANHAQAIVITLLEEYDKIFGEGSASPEELYSESELSGSGTEEATDDDESYEDDDQDGATPESDAYTDDDLDNASSRSCSESGESGDSVVYKDKDVGVGSKSPERNDNSEINQNPSSTSHEKALPQNEDVKDSKNIQNQSENNSSRQVNESAELLVDVSSGTSSEFKLNCQSPKSCLEKSSPVSNESVYGSKRPTVWGRTAARKNLSMESIDGPSDNEVEIQRLEDTKSDLQRKIADEVKGNEILEASLESRKKALHERRLALENDVARLKDQLQKERDKRTAMEAGLGEFKGSFPIPDTIDEKTKVDLGEIAQAETDIINLKQKAKDLRVQLSEQLEKNDGFVGDSSNQLHQTSTKLYALDYFYFFFYHCIFLC</sequence>
<evidence type="ECO:0000313" key="2">
    <source>
        <dbReference type="Proteomes" id="UP000829398"/>
    </source>
</evidence>
<name>A0ACB8KPJ6_CITSI</name>
<comment type="caution">
    <text evidence="1">The sequence shown here is derived from an EMBL/GenBank/DDBJ whole genome shotgun (WGS) entry which is preliminary data.</text>
</comment>
<protein>
    <submittedName>
        <fullName evidence="1">Rho GTPase-activating protein REN1</fullName>
    </submittedName>
</protein>
<evidence type="ECO:0000313" key="1">
    <source>
        <dbReference type="EMBL" id="KAH9756308.1"/>
    </source>
</evidence>
<organism evidence="1 2">
    <name type="scientific">Citrus sinensis</name>
    <name type="common">Sweet orange</name>
    <name type="synonym">Citrus aurantium var. sinensis</name>
    <dbReference type="NCBI Taxonomy" id="2711"/>
    <lineage>
        <taxon>Eukaryota</taxon>
        <taxon>Viridiplantae</taxon>
        <taxon>Streptophyta</taxon>
        <taxon>Embryophyta</taxon>
        <taxon>Tracheophyta</taxon>
        <taxon>Spermatophyta</taxon>
        <taxon>Magnoliopsida</taxon>
        <taxon>eudicotyledons</taxon>
        <taxon>Gunneridae</taxon>
        <taxon>Pentapetalae</taxon>
        <taxon>rosids</taxon>
        <taxon>malvids</taxon>
        <taxon>Sapindales</taxon>
        <taxon>Rutaceae</taxon>
        <taxon>Aurantioideae</taxon>
        <taxon>Citrus</taxon>
    </lineage>
</organism>
<dbReference type="Proteomes" id="UP000829398">
    <property type="component" value="Chromosome 5"/>
</dbReference>
<keyword evidence="2" id="KW-1185">Reference proteome</keyword>